<evidence type="ECO:0000313" key="2">
    <source>
        <dbReference type="Proteomes" id="UP000265800"/>
    </source>
</evidence>
<organism evidence="1 2">
    <name type="scientific">Meiothermus luteus</name>
    <dbReference type="NCBI Taxonomy" id="2026184"/>
    <lineage>
        <taxon>Bacteria</taxon>
        <taxon>Thermotogati</taxon>
        <taxon>Deinococcota</taxon>
        <taxon>Deinococci</taxon>
        <taxon>Thermales</taxon>
        <taxon>Thermaceae</taxon>
        <taxon>Meiothermus</taxon>
    </lineage>
</organism>
<gene>
    <name evidence="1" type="ORF">Mlute_02229</name>
</gene>
<evidence type="ECO:0000313" key="1">
    <source>
        <dbReference type="EMBL" id="RIH83317.1"/>
    </source>
</evidence>
<dbReference type="Gene3D" id="1.20.120.330">
    <property type="entry name" value="Nucleotidyltransferases domain 2"/>
    <property type="match status" value="1"/>
</dbReference>
<dbReference type="OrthoDB" id="9810452at2"/>
<dbReference type="SUPFAM" id="SSF81593">
    <property type="entry name" value="Nucleotidyltransferase substrate binding subunit/domain"/>
    <property type="match status" value="1"/>
</dbReference>
<dbReference type="EMBL" id="QWKZ01000083">
    <property type="protein sequence ID" value="RIH83317.1"/>
    <property type="molecule type" value="Genomic_DNA"/>
</dbReference>
<dbReference type="AlphaFoldDB" id="A0A399EFB6"/>
<reference evidence="1 2" key="1">
    <citation type="submission" date="2018-08" db="EMBL/GenBank/DDBJ databases">
        <title>Meiothermus luteus KCTC 52599 genome sequencing project.</title>
        <authorList>
            <person name="Da Costa M.S."/>
            <person name="Albuquerque L."/>
            <person name="Raposo P."/>
            <person name="Froufe H.J.C."/>
            <person name="Barroso C.S."/>
            <person name="Egas C."/>
        </authorList>
    </citation>
    <scope>NUCLEOTIDE SEQUENCE [LARGE SCALE GENOMIC DNA]</scope>
    <source>
        <strain evidence="1 2">KCTC 52599</strain>
    </source>
</reference>
<comment type="caution">
    <text evidence="1">The sequence shown here is derived from an EMBL/GenBank/DDBJ whole genome shotgun (WGS) entry which is preliminary data.</text>
</comment>
<dbReference type="InterPro" id="IPR010235">
    <property type="entry name" value="HepT"/>
</dbReference>
<keyword evidence="2" id="KW-1185">Reference proteome</keyword>
<sequence>MDRLAQRISIAHRALETLAELPLGSSADTVIRDAAIQRFEYTLEAVWKAAQLYFRECEGIDLASPKSPKGVVRACYEVGILTEAEGRWGMQMVDDRNSTAHTYNEELAKAIFSRLPEHLALMRRLLEALGRNA</sequence>
<dbReference type="RefSeq" id="WP_119360772.1">
    <property type="nucleotide sequence ID" value="NZ_QWKZ01000083.1"/>
</dbReference>
<dbReference type="Pfam" id="PF08780">
    <property type="entry name" value="NTase_sub_bind"/>
    <property type="match status" value="1"/>
</dbReference>
<dbReference type="NCBIfam" id="TIGR01987">
    <property type="entry name" value="HI0074"/>
    <property type="match status" value="1"/>
</dbReference>
<name>A0A399EFB6_9DEIN</name>
<dbReference type="Proteomes" id="UP000265800">
    <property type="component" value="Unassembled WGS sequence"/>
</dbReference>
<keyword evidence="1" id="KW-0808">Transferase</keyword>
<dbReference type="GO" id="GO:0016740">
    <property type="term" value="F:transferase activity"/>
    <property type="evidence" value="ECO:0007669"/>
    <property type="project" value="UniProtKB-KW"/>
</dbReference>
<accession>A0A399EFB6</accession>
<protein>
    <submittedName>
        <fullName evidence="1">Nucleotidyltransferase substrate binding protein</fullName>
    </submittedName>
</protein>
<proteinExistence type="predicted"/>